<gene>
    <name evidence="1" type="ORF">CRU90_06385</name>
</gene>
<organism evidence="1 2">
    <name type="scientific">Arcobacter cloacae</name>
    <dbReference type="NCBI Taxonomy" id="1054034"/>
    <lineage>
        <taxon>Bacteria</taxon>
        <taxon>Pseudomonadati</taxon>
        <taxon>Campylobacterota</taxon>
        <taxon>Epsilonproteobacteria</taxon>
        <taxon>Campylobacterales</taxon>
        <taxon>Arcobacteraceae</taxon>
        <taxon>Arcobacter</taxon>
    </lineage>
</organism>
<dbReference type="PROSITE" id="PS51257">
    <property type="entry name" value="PROKAR_LIPOPROTEIN"/>
    <property type="match status" value="1"/>
</dbReference>
<proteinExistence type="predicted"/>
<name>A0A4Q0ZDW6_9BACT</name>
<reference evidence="1 2" key="1">
    <citation type="submission" date="2017-10" db="EMBL/GenBank/DDBJ databases">
        <title>Genomics of the genus Arcobacter.</title>
        <authorList>
            <person name="Perez-Cataluna A."/>
            <person name="Figueras M.J."/>
        </authorList>
    </citation>
    <scope>NUCLEOTIDE SEQUENCE [LARGE SCALE GENOMIC DNA]</scope>
    <source>
        <strain evidence="1 2">F26</strain>
    </source>
</reference>
<accession>A0A4Q0ZDW6</accession>
<dbReference type="AlphaFoldDB" id="A0A4Q0ZDW6"/>
<comment type="caution">
    <text evidence="1">The sequence shown here is derived from an EMBL/GenBank/DDBJ whole genome shotgun (WGS) entry which is preliminary data.</text>
</comment>
<evidence type="ECO:0000313" key="2">
    <source>
        <dbReference type="Proteomes" id="UP000290870"/>
    </source>
</evidence>
<dbReference type="Proteomes" id="UP000290870">
    <property type="component" value="Unassembled WGS sequence"/>
</dbReference>
<evidence type="ECO:0008006" key="3">
    <source>
        <dbReference type="Google" id="ProtNLM"/>
    </source>
</evidence>
<dbReference type="EMBL" id="PDJZ01000005">
    <property type="protein sequence ID" value="RXJ84489.1"/>
    <property type="molecule type" value="Genomic_DNA"/>
</dbReference>
<sequence>MIKQTIFFMLIFFIIGCNSTKNLNLDNNLKLVLNDKNSTFDSCTNFTYTGSSITKEFGELFVEYINLDSSCKWNGLSRGFFVDLFKSTLKIDSFKLIERKEFKNYEFSTYFVDEKYFMNIIYIYTVYEDYFIIDYNGIYSNKLIKQFDENYINLYLNKPRFFSNYKNSLVRMNILNSYFSRQKERFEN</sequence>
<protein>
    <recommendedName>
        <fullName evidence="3">Lipoprotein</fullName>
    </recommendedName>
</protein>
<evidence type="ECO:0000313" key="1">
    <source>
        <dbReference type="EMBL" id="RXJ84489.1"/>
    </source>
</evidence>
<dbReference type="RefSeq" id="WP_206731951.1">
    <property type="nucleotide sequence ID" value="NZ_PDJZ01000005.1"/>
</dbReference>